<evidence type="ECO:0000313" key="2">
    <source>
        <dbReference type="EMBL" id="OKO99969.1"/>
    </source>
</evidence>
<evidence type="ECO:0000313" key="3">
    <source>
        <dbReference type="Proteomes" id="UP000186955"/>
    </source>
</evidence>
<organism evidence="2 3">
    <name type="scientific">Penicillium subrubescens</name>
    <dbReference type="NCBI Taxonomy" id="1316194"/>
    <lineage>
        <taxon>Eukaryota</taxon>
        <taxon>Fungi</taxon>
        <taxon>Dikarya</taxon>
        <taxon>Ascomycota</taxon>
        <taxon>Pezizomycotina</taxon>
        <taxon>Eurotiomycetes</taxon>
        <taxon>Eurotiomycetidae</taxon>
        <taxon>Eurotiales</taxon>
        <taxon>Aspergillaceae</taxon>
        <taxon>Penicillium</taxon>
    </lineage>
</organism>
<accession>A0A1Q5TIC6</accession>
<dbReference type="Pfam" id="PF25484">
    <property type="entry name" value="DUF7907"/>
    <property type="match status" value="1"/>
</dbReference>
<feature type="domain" description="DUF7907" evidence="1">
    <location>
        <begin position="9"/>
        <end position="151"/>
    </location>
</feature>
<reference evidence="2 3" key="1">
    <citation type="submission" date="2016-10" db="EMBL/GenBank/DDBJ databases">
        <title>Genome sequence of the ascomycete fungus Penicillium subrubescens.</title>
        <authorList>
            <person name="De Vries R.P."/>
            <person name="Peng M."/>
            <person name="Dilokpimol A."/>
            <person name="Hilden K."/>
            <person name="Makela M.R."/>
            <person name="Grigoriev I."/>
            <person name="Riley R."/>
            <person name="Granchi Z."/>
        </authorList>
    </citation>
    <scope>NUCLEOTIDE SEQUENCE [LARGE SCALE GENOMIC DNA]</scope>
    <source>
        <strain evidence="2 3">CBS 132785</strain>
    </source>
</reference>
<name>A0A1Q5TIC6_9EURO</name>
<dbReference type="AlphaFoldDB" id="A0A1Q5TIC6"/>
<dbReference type="Proteomes" id="UP000186955">
    <property type="component" value="Unassembled WGS sequence"/>
</dbReference>
<dbReference type="InterPro" id="IPR057229">
    <property type="entry name" value="DUF7907"/>
</dbReference>
<sequence>MANPVTRTTKDFHLKTSGAGDSRHNNLFVYAYHTGAGFNDAVLSTDGADASSFYLNGTLALANLGTDYPWGMIATSDTNYASWEPIEINVGDGSEGFSITKGNFVWSEANGFGGWLVCDWYHNGPQLFYLNRYYDAKIPSSCSKVQLKPVYIK</sequence>
<protein>
    <recommendedName>
        <fullName evidence="1">DUF7907 domain-containing protein</fullName>
    </recommendedName>
</protein>
<dbReference type="STRING" id="1316194.A0A1Q5TIC6"/>
<keyword evidence="3" id="KW-1185">Reference proteome</keyword>
<evidence type="ECO:0000259" key="1">
    <source>
        <dbReference type="Pfam" id="PF25484"/>
    </source>
</evidence>
<gene>
    <name evidence="2" type="ORF">PENSUB_8186</name>
</gene>
<proteinExistence type="predicted"/>
<dbReference type="EMBL" id="MNBE01000653">
    <property type="protein sequence ID" value="OKO99969.1"/>
    <property type="molecule type" value="Genomic_DNA"/>
</dbReference>
<comment type="caution">
    <text evidence="2">The sequence shown here is derived from an EMBL/GenBank/DDBJ whole genome shotgun (WGS) entry which is preliminary data.</text>
</comment>